<protein>
    <recommendedName>
        <fullName evidence="4">Surface antigen</fullName>
    </recommendedName>
</protein>
<evidence type="ECO:0008006" key="4">
    <source>
        <dbReference type="Google" id="ProtNLM"/>
    </source>
</evidence>
<dbReference type="PROSITE" id="PS51257">
    <property type="entry name" value="PROKAR_LIPOPROTEIN"/>
    <property type="match status" value="1"/>
</dbReference>
<comment type="caution">
    <text evidence="2">The sequence shown here is derived from an EMBL/GenBank/DDBJ whole genome shotgun (WGS) entry which is preliminary data.</text>
</comment>
<name>A0ABT1RGF8_9HYPH</name>
<dbReference type="InterPro" id="IPR016364">
    <property type="entry name" value="Surface_antigen_Rickettsia"/>
</dbReference>
<dbReference type="EMBL" id="WHSB02000018">
    <property type="protein sequence ID" value="MCQ4634266.1"/>
    <property type="molecule type" value="Genomic_DNA"/>
</dbReference>
<feature type="signal peptide" evidence="1">
    <location>
        <begin position="1"/>
        <end position="17"/>
    </location>
</feature>
<evidence type="ECO:0000256" key="1">
    <source>
        <dbReference type="SAM" id="SignalP"/>
    </source>
</evidence>
<accession>A0ABT1RGF8</accession>
<proteinExistence type="predicted"/>
<dbReference type="Proteomes" id="UP000996601">
    <property type="component" value="Unassembled WGS sequence"/>
</dbReference>
<organism evidence="2 3">
    <name type="scientific">Shinella lacus</name>
    <dbReference type="NCBI Taxonomy" id="2654216"/>
    <lineage>
        <taxon>Bacteria</taxon>
        <taxon>Pseudomonadati</taxon>
        <taxon>Pseudomonadota</taxon>
        <taxon>Alphaproteobacteria</taxon>
        <taxon>Hyphomicrobiales</taxon>
        <taxon>Rhizobiaceae</taxon>
        <taxon>Shinella</taxon>
    </lineage>
</organism>
<sequence>MKTGLRGAFFPFLLAAATVSGCTTTSGGKTQTGDTVPAGAGVYITALQGGLVSRNAAAGLSKADMQRALEAEYRALEAAPGGQPVVWQGKGVSGSVVAAAPYQVGSQNCRQYSHTLTVDGRDTATRGAACRNADGAWTPLS</sequence>
<keyword evidence="3" id="KW-1185">Reference proteome</keyword>
<reference evidence="2" key="1">
    <citation type="submission" date="2021-07" db="EMBL/GenBank/DDBJ databases">
        <title>Shinella sp. nov., a novel member of the genus Shinella from water.</title>
        <authorList>
            <person name="Deng Y."/>
        </authorList>
    </citation>
    <scope>NUCLEOTIDE SEQUENCE</scope>
    <source>
        <strain evidence="2">CPCC 100929</strain>
    </source>
</reference>
<keyword evidence="1" id="KW-0732">Signal</keyword>
<evidence type="ECO:0000313" key="3">
    <source>
        <dbReference type="Proteomes" id="UP000996601"/>
    </source>
</evidence>
<dbReference type="PIRSF" id="PIRSF002721">
    <property type="entry name" value="Surface_antigen_Rickettsia"/>
    <property type="match status" value="1"/>
</dbReference>
<evidence type="ECO:0000313" key="2">
    <source>
        <dbReference type="EMBL" id="MCQ4634266.1"/>
    </source>
</evidence>
<dbReference type="RefSeq" id="WP_256120916.1">
    <property type="nucleotide sequence ID" value="NZ_WHSB02000018.1"/>
</dbReference>
<feature type="chain" id="PRO_5046506415" description="Surface antigen" evidence="1">
    <location>
        <begin position="18"/>
        <end position="141"/>
    </location>
</feature>
<gene>
    <name evidence="2" type="ORF">GB927_029810</name>
</gene>